<dbReference type="AlphaFoldDB" id="L0FXJ1"/>
<dbReference type="HAMAP" id="MF_00600">
    <property type="entry name" value="CH60"/>
    <property type="match status" value="1"/>
</dbReference>
<comment type="function">
    <text evidence="6 8">Together with its co-chaperonin GroES, plays an essential role in assisting protein folding. The GroEL-GroES system forms a nano-cage that allows encapsulation of the non-native substrate proteins and provides a physical environment optimized to promote and accelerate protein folding.</text>
</comment>
<dbReference type="CDD" id="cd03344">
    <property type="entry name" value="GroEL"/>
    <property type="match status" value="1"/>
</dbReference>
<dbReference type="RefSeq" id="WP_015266170.1">
    <property type="nucleotide sequence ID" value="NC_019904.1"/>
</dbReference>
<keyword evidence="10" id="KW-1185">Reference proteome</keyword>
<proteinExistence type="inferred from homology"/>
<dbReference type="InterPro" id="IPR027409">
    <property type="entry name" value="GroEL-like_apical_dom_sf"/>
</dbReference>
<evidence type="ECO:0000256" key="3">
    <source>
        <dbReference type="ARBA" id="ARBA00022840"/>
    </source>
</evidence>
<dbReference type="NCBIfam" id="NF009488">
    <property type="entry name" value="PRK12850.1"/>
    <property type="match status" value="1"/>
</dbReference>
<feature type="binding site" evidence="6">
    <location>
        <position position="494"/>
    </location>
    <ligand>
        <name>ATP</name>
        <dbReference type="ChEBI" id="CHEBI:30616"/>
    </ligand>
</feature>
<dbReference type="PRINTS" id="PR00298">
    <property type="entry name" value="CHAPERONIN60"/>
</dbReference>
<dbReference type="InterPro" id="IPR018370">
    <property type="entry name" value="Chaperonin_Cpn60_CS"/>
</dbReference>
<feature type="binding site" evidence="6">
    <location>
        <begin position="86"/>
        <end position="90"/>
    </location>
    <ligand>
        <name>ATP</name>
        <dbReference type="ChEBI" id="CHEBI:30616"/>
    </ligand>
</feature>
<dbReference type="eggNOG" id="COG0459">
    <property type="taxonomic scope" value="Bacteria"/>
</dbReference>
<comment type="caution">
    <text evidence="6">Lacks conserved residue(s) required for the propagation of feature annotation.</text>
</comment>
<evidence type="ECO:0000256" key="5">
    <source>
        <dbReference type="ARBA" id="ARBA00023235"/>
    </source>
</evidence>
<dbReference type="GO" id="GO:0140662">
    <property type="term" value="F:ATP-dependent protein folding chaperone"/>
    <property type="evidence" value="ECO:0007669"/>
    <property type="project" value="InterPro"/>
</dbReference>
<dbReference type="STRING" id="926556.Echvi_2366"/>
<comment type="subcellular location">
    <subcellularLocation>
        <location evidence="6">Cytoplasm</location>
    </subcellularLocation>
</comment>
<dbReference type="KEGG" id="evi:Echvi_2366"/>
<dbReference type="FunFam" id="3.50.7.10:FF:000001">
    <property type="entry name" value="60 kDa chaperonin"/>
    <property type="match status" value="1"/>
</dbReference>
<dbReference type="PANTHER" id="PTHR45633">
    <property type="entry name" value="60 KDA HEAT SHOCK PROTEIN, MITOCHONDRIAL"/>
    <property type="match status" value="1"/>
</dbReference>
<reference evidence="10" key="1">
    <citation type="submission" date="2012-02" db="EMBL/GenBank/DDBJ databases">
        <title>The complete genome of Echinicola vietnamensis DSM 17526.</title>
        <authorList>
            <person name="Lucas S."/>
            <person name="Copeland A."/>
            <person name="Lapidus A."/>
            <person name="Glavina del Rio T."/>
            <person name="Dalin E."/>
            <person name="Tice H."/>
            <person name="Bruce D."/>
            <person name="Goodwin L."/>
            <person name="Pitluck S."/>
            <person name="Peters L."/>
            <person name="Ovchinnikova G."/>
            <person name="Teshima H."/>
            <person name="Kyrpides N."/>
            <person name="Mavromatis K."/>
            <person name="Ivanova N."/>
            <person name="Brettin T."/>
            <person name="Detter J.C."/>
            <person name="Han C."/>
            <person name="Larimer F."/>
            <person name="Land M."/>
            <person name="Hauser L."/>
            <person name="Markowitz V."/>
            <person name="Cheng J.-F."/>
            <person name="Hugenholtz P."/>
            <person name="Woyke T."/>
            <person name="Wu D."/>
            <person name="Brambilla E."/>
            <person name="Klenk H.-P."/>
            <person name="Eisen J.A."/>
        </authorList>
    </citation>
    <scope>NUCLEOTIDE SEQUENCE [LARGE SCALE GENOMIC DNA]</scope>
    <source>
        <strain evidence="10">DSM 17526 / LMG 23754 / KMM 6221</strain>
    </source>
</reference>
<dbReference type="OrthoDB" id="9766614at2"/>
<sequence>MAKELFFDTDAREKLKKGVDALAEAVKVTLGPKGRNVIIDKKFGAPTITKDGVSVAKEIELEEPIENMGAQLVKEVASKTADNAGDGTTTATVLTQSIFNVGIKNVAAGANPMDLKRGIDKAVAAVVAELKATSKPISTSKEIAQVGTISANNDEEIGNMIADAMDKVGKDGVITVEEAKGTETEVKTVEGMQFDRGYLSPYFTTNTEKMEAELENPYILIYDKKISSMKELLPVLEPVAQSGKPLLIIAEDVDGEALATLVVNKIRGALKVAAVKAPGFGDRRKAMLEDIAILTGGTVISEERGYKLENASIEYLGTAEKVNIDKDNTTIVNGAGEKSTIEARISEIKTQIEKTTSDYDKEKLQERLAKLSGGVAILYIGAATEVEMKEKKDRVDDALHATRAAVQEGVVVGGGVALIRASSALDGLKGENDDQDTGINIIKQAIESPLRSIVANAGAEGSVVINKIKEGTGNYGYNARTDKFEDLFEAGVIDPTKVTRLALENAASIAALLLTTECVVADVKEEGGQPAPPMGGGGMGGMM</sequence>
<dbReference type="Gene3D" id="3.50.7.10">
    <property type="entry name" value="GroEL"/>
    <property type="match status" value="1"/>
</dbReference>
<evidence type="ECO:0000256" key="6">
    <source>
        <dbReference type="HAMAP-Rule" id="MF_00600"/>
    </source>
</evidence>
<dbReference type="FunFam" id="1.10.560.10:FF:000001">
    <property type="entry name" value="60 kDa chaperonin"/>
    <property type="match status" value="1"/>
</dbReference>
<dbReference type="SUPFAM" id="SSF54849">
    <property type="entry name" value="GroEL-intermediate domain like"/>
    <property type="match status" value="1"/>
</dbReference>
<dbReference type="EMBL" id="CP003346">
    <property type="protein sequence ID" value="AGA78614.1"/>
    <property type="molecule type" value="Genomic_DNA"/>
</dbReference>
<comment type="subunit">
    <text evidence="6 8">Forms a cylinder of 14 subunits composed of two heptameric rings stacked back-to-back. Interacts with the co-chaperonin GroES.</text>
</comment>
<dbReference type="GO" id="GO:0005737">
    <property type="term" value="C:cytoplasm"/>
    <property type="evidence" value="ECO:0007669"/>
    <property type="project" value="UniProtKB-SubCell"/>
</dbReference>
<keyword evidence="4 6" id="KW-0143">Chaperone</keyword>
<comment type="similarity">
    <text evidence="1 6 7">Belongs to the chaperonin (HSP60) family.</text>
</comment>
<dbReference type="Pfam" id="PF00118">
    <property type="entry name" value="Cpn60_TCP1"/>
    <property type="match status" value="1"/>
</dbReference>
<dbReference type="Gene3D" id="1.10.560.10">
    <property type="entry name" value="GroEL-like equatorial domain"/>
    <property type="match status" value="1"/>
</dbReference>
<keyword evidence="2 6" id="KW-0547">Nucleotide-binding</keyword>
<dbReference type="Gene3D" id="3.30.260.10">
    <property type="entry name" value="TCP-1-like chaperonin intermediate domain"/>
    <property type="match status" value="1"/>
</dbReference>
<name>L0FXJ1_ECHVK</name>
<dbReference type="NCBIfam" id="TIGR02348">
    <property type="entry name" value="GroEL"/>
    <property type="match status" value="1"/>
</dbReference>
<dbReference type="GO" id="GO:0042026">
    <property type="term" value="P:protein refolding"/>
    <property type="evidence" value="ECO:0007669"/>
    <property type="project" value="UniProtKB-UniRule"/>
</dbReference>
<dbReference type="NCBIfam" id="NF009489">
    <property type="entry name" value="PRK12851.1"/>
    <property type="match status" value="1"/>
</dbReference>
<accession>L0FXJ1</accession>
<keyword evidence="3 6" id="KW-0067">ATP-binding</keyword>
<dbReference type="Proteomes" id="UP000010796">
    <property type="component" value="Chromosome"/>
</dbReference>
<dbReference type="PROSITE" id="PS00296">
    <property type="entry name" value="CHAPERONINS_CPN60"/>
    <property type="match status" value="1"/>
</dbReference>
<organism evidence="9 10">
    <name type="scientific">Echinicola vietnamensis (strain DSM 17526 / LMG 23754 / KMM 6221)</name>
    <dbReference type="NCBI Taxonomy" id="926556"/>
    <lineage>
        <taxon>Bacteria</taxon>
        <taxon>Pseudomonadati</taxon>
        <taxon>Bacteroidota</taxon>
        <taxon>Cytophagia</taxon>
        <taxon>Cytophagales</taxon>
        <taxon>Cyclobacteriaceae</taxon>
        <taxon>Echinicola</taxon>
    </lineage>
</organism>
<keyword evidence="6" id="KW-0963">Cytoplasm</keyword>
<dbReference type="SUPFAM" id="SSF48592">
    <property type="entry name" value="GroEL equatorial domain-like"/>
    <property type="match status" value="1"/>
</dbReference>
<keyword evidence="5 6" id="KW-0413">Isomerase</keyword>
<dbReference type="EC" id="5.6.1.7" evidence="6"/>
<dbReference type="InterPro" id="IPR027413">
    <property type="entry name" value="GROEL-like_equatorial_sf"/>
</dbReference>
<dbReference type="HOGENOM" id="CLU_016503_3_0_10"/>
<evidence type="ECO:0000313" key="9">
    <source>
        <dbReference type="EMBL" id="AGA78614.1"/>
    </source>
</evidence>
<dbReference type="PATRIC" id="fig|926556.3.peg.2491"/>
<evidence type="ECO:0000313" key="10">
    <source>
        <dbReference type="Proteomes" id="UP000010796"/>
    </source>
</evidence>
<dbReference type="GO" id="GO:0005524">
    <property type="term" value="F:ATP binding"/>
    <property type="evidence" value="ECO:0007669"/>
    <property type="project" value="UniProtKB-UniRule"/>
</dbReference>
<feature type="binding site" evidence="6">
    <location>
        <begin position="29"/>
        <end position="32"/>
    </location>
    <ligand>
        <name>ATP</name>
        <dbReference type="ChEBI" id="CHEBI:30616"/>
    </ligand>
</feature>
<dbReference type="SUPFAM" id="SSF52029">
    <property type="entry name" value="GroEL apical domain-like"/>
    <property type="match status" value="1"/>
</dbReference>
<dbReference type="NCBIfam" id="NF000592">
    <property type="entry name" value="PRK00013.1"/>
    <property type="match status" value="1"/>
</dbReference>
<dbReference type="GO" id="GO:0051082">
    <property type="term" value="F:unfolded protein binding"/>
    <property type="evidence" value="ECO:0007669"/>
    <property type="project" value="UniProtKB-UniRule"/>
</dbReference>
<dbReference type="GO" id="GO:0016853">
    <property type="term" value="F:isomerase activity"/>
    <property type="evidence" value="ECO:0007669"/>
    <property type="project" value="UniProtKB-KW"/>
</dbReference>
<gene>
    <name evidence="6" type="primary">groEL</name>
    <name evidence="6" type="synonym">groL</name>
    <name evidence="9" type="ordered locus">Echvi_2366</name>
</gene>
<dbReference type="InterPro" id="IPR027410">
    <property type="entry name" value="TCP-1-like_intermed_sf"/>
</dbReference>
<evidence type="ECO:0000256" key="8">
    <source>
        <dbReference type="RuleBase" id="RU000419"/>
    </source>
</evidence>
<evidence type="ECO:0000256" key="1">
    <source>
        <dbReference type="ARBA" id="ARBA00006607"/>
    </source>
</evidence>
<feature type="binding site" evidence="6">
    <location>
        <position position="50"/>
    </location>
    <ligand>
        <name>ATP</name>
        <dbReference type="ChEBI" id="CHEBI:30616"/>
    </ligand>
</feature>
<evidence type="ECO:0000256" key="4">
    <source>
        <dbReference type="ARBA" id="ARBA00023186"/>
    </source>
</evidence>
<evidence type="ECO:0000256" key="7">
    <source>
        <dbReference type="RuleBase" id="RU000418"/>
    </source>
</evidence>
<dbReference type="InterPro" id="IPR001844">
    <property type="entry name" value="Cpn60/GroEL"/>
</dbReference>
<dbReference type="InterPro" id="IPR002423">
    <property type="entry name" value="Cpn60/GroEL/TCP-1"/>
</dbReference>
<feature type="binding site" evidence="6">
    <location>
        <position position="414"/>
    </location>
    <ligand>
        <name>ATP</name>
        <dbReference type="ChEBI" id="CHEBI:30616"/>
    </ligand>
</feature>
<evidence type="ECO:0000256" key="2">
    <source>
        <dbReference type="ARBA" id="ARBA00022741"/>
    </source>
</evidence>
<dbReference type="NCBIfam" id="NF009487">
    <property type="entry name" value="PRK12849.1"/>
    <property type="match status" value="1"/>
</dbReference>
<protein>
    <recommendedName>
        <fullName evidence="6">Chaperonin GroEL</fullName>
        <ecNumber evidence="6">5.6.1.7</ecNumber>
    </recommendedName>
    <alternativeName>
        <fullName evidence="6">60 kDa chaperonin</fullName>
    </alternativeName>
    <alternativeName>
        <fullName evidence="6">Chaperonin-60</fullName>
        <shortName evidence="6">Cpn60</shortName>
    </alternativeName>
</protein>